<accession>A0A843B878</accession>
<feature type="domain" description="ORC1/DEAH AAA+ ATPase" evidence="1">
    <location>
        <begin position="121"/>
        <end position="282"/>
    </location>
</feature>
<dbReference type="Proteomes" id="UP000530032">
    <property type="component" value="Unassembled WGS sequence"/>
</dbReference>
<name>A0A843B878_9BURK</name>
<dbReference type="EMBL" id="JABBCQ020000035">
    <property type="protein sequence ID" value="MBI1627031.1"/>
    <property type="molecule type" value="Genomic_DNA"/>
</dbReference>
<dbReference type="InterPro" id="IPR049945">
    <property type="entry name" value="AAA_22"/>
</dbReference>
<keyword evidence="3" id="KW-1185">Reference proteome</keyword>
<gene>
    <name evidence="2" type="ORF">HF327_021415</name>
</gene>
<dbReference type="AlphaFoldDB" id="A0A843B878"/>
<evidence type="ECO:0000313" key="2">
    <source>
        <dbReference type="EMBL" id="MBI1627031.1"/>
    </source>
</evidence>
<evidence type="ECO:0000259" key="1">
    <source>
        <dbReference type="Pfam" id="PF13401"/>
    </source>
</evidence>
<protein>
    <submittedName>
        <fullName evidence="2">AAA family ATPase</fullName>
    </submittedName>
</protein>
<sequence>MKSDASPSDFTHDIYGNNVLIQGLGPIRSRTELSRLLLDLPVKPPANIVSVPRHVRLHMLMSLRDLHLPSLEELRLHESIDLMIRQNYRYMEPSLARTWSLISGEPVQQSKRPGAPAFGAAVEGISGSGKSEAIVRCLGSYPQQVIQHKSFFKMTNGLQQVAWLSIDVPPSGRATDLAAALMTAWKKATGSARFDRTLATNWRNGPQMLEEWRQVASSHFLGLLHLDEIQNFFKLSTLDRRRKRKASEEPPELSIVEDQCLKWILTLMNTWQIPLLVSGTPDGISALTKRLSNAQRIVTSGYHAFPHFTSPSDPVYRRIFLQRLSDYQYVTKPLAITDELAQLIWEKTAGVQRLIIALWIAAHRVAFEKKTDELLLEDFRIAADTYLSLVQPAVVALCSNDPQRLRRYEDLVPRDNTFWTRFWGDVSSF</sequence>
<dbReference type="Pfam" id="PF13401">
    <property type="entry name" value="AAA_22"/>
    <property type="match status" value="1"/>
</dbReference>
<evidence type="ECO:0000313" key="3">
    <source>
        <dbReference type="Proteomes" id="UP000530032"/>
    </source>
</evidence>
<comment type="caution">
    <text evidence="2">The sequence shown here is derived from an EMBL/GenBank/DDBJ whole genome shotgun (WGS) entry which is preliminary data.</text>
</comment>
<dbReference type="GO" id="GO:0016887">
    <property type="term" value="F:ATP hydrolysis activity"/>
    <property type="evidence" value="ECO:0007669"/>
    <property type="project" value="InterPro"/>
</dbReference>
<dbReference type="SUPFAM" id="SSF52540">
    <property type="entry name" value="P-loop containing nucleoside triphosphate hydrolases"/>
    <property type="match status" value="1"/>
</dbReference>
<reference evidence="2" key="1">
    <citation type="submission" date="2020-12" db="EMBL/GenBank/DDBJ databases">
        <title>Comamonas sp. nov., isolated from stream water.</title>
        <authorList>
            <person name="Park K.-H."/>
        </authorList>
    </citation>
    <scope>NUCLEOTIDE SEQUENCE</scope>
    <source>
        <strain evidence="2">EJ-4</strain>
    </source>
</reference>
<organism evidence="2 3">
    <name type="scientific">Comamonas suwonensis</name>
    <dbReference type="NCBI Taxonomy" id="2606214"/>
    <lineage>
        <taxon>Bacteria</taxon>
        <taxon>Pseudomonadati</taxon>
        <taxon>Pseudomonadota</taxon>
        <taxon>Betaproteobacteria</taxon>
        <taxon>Burkholderiales</taxon>
        <taxon>Comamonadaceae</taxon>
        <taxon>Comamonas</taxon>
    </lineage>
</organism>
<dbReference type="InterPro" id="IPR027417">
    <property type="entry name" value="P-loop_NTPase"/>
</dbReference>
<proteinExistence type="predicted"/>